<dbReference type="PANTHER" id="PTHR10429:SF0">
    <property type="entry name" value="DNA-3-METHYLADENINE GLYCOSYLASE"/>
    <property type="match status" value="1"/>
</dbReference>
<dbReference type="Pfam" id="PF02245">
    <property type="entry name" value="Pur_DNA_glyco"/>
    <property type="match status" value="1"/>
</dbReference>
<dbReference type="PANTHER" id="PTHR10429">
    <property type="entry name" value="DNA-3-METHYLADENINE GLYCOSYLASE"/>
    <property type="match status" value="1"/>
</dbReference>
<dbReference type="Proteomes" id="UP000196230">
    <property type="component" value="Unassembled WGS sequence"/>
</dbReference>
<dbReference type="SUPFAM" id="SSF50486">
    <property type="entry name" value="FMT C-terminal domain-like"/>
    <property type="match status" value="1"/>
</dbReference>
<dbReference type="InterPro" id="IPR003180">
    <property type="entry name" value="MPG"/>
</dbReference>
<protein>
    <recommendedName>
        <fullName evidence="5">Putative 3-methyladenine DNA glycosylase</fullName>
        <ecNumber evidence="5">3.2.2.-</ecNumber>
    </recommendedName>
</protein>
<dbReference type="EMBL" id="FUKP01000056">
    <property type="protein sequence ID" value="SJN30310.1"/>
    <property type="molecule type" value="Genomic_DNA"/>
</dbReference>
<evidence type="ECO:0000256" key="5">
    <source>
        <dbReference type="HAMAP-Rule" id="MF_00527"/>
    </source>
</evidence>
<dbReference type="AlphaFoldDB" id="A0A1R4JDX4"/>
<keyword evidence="3 5" id="KW-0378">Hydrolase</keyword>
<dbReference type="EC" id="3.2.2.-" evidence="5"/>
<keyword evidence="2 5" id="KW-0227">DNA damage</keyword>
<dbReference type="RefSeq" id="WP_083315145.1">
    <property type="nucleotide sequence ID" value="NZ_CP126965.1"/>
</dbReference>
<organism evidence="7 8">
    <name type="scientific">Micrococcus lylae</name>
    <dbReference type="NCBI Taxonomy" id="1273"/>
    <lineage>
        <taxon>Bacteria</taxon>
        <taxon>Bacillati</taxon>
        <taxon>Actinomycetota</taxon>
        <taxon>Actinomycetes</taxon>
        <taxon>Micrococcales</taxon>
        <taxon>Micrococcaceae</taxon>
        <taxon>Micrococcus</taxon>
    </lineage>
</organism>
<dbReference type="HAMAP" id="MF_00527">
    <property type="entry name" value="3MGH"/>
    <property type="match status" value="1"/>
</dbReference>
<accession>A0A1R4JDX4</accession>
<reference evidence="7 8" key="1">
    <citation type="submission" date="2017-02" db="EMBL/GenBank/DDBJ databases">
        <authorList>
            <person name="Peterson S.W."/>
        </authorList>
    </citation>
    <scope>NUCLEOTIDE SEQUENCE [LARGE SCALE GENOMIC DNA]</scope>
    <source>
        <strain evidence="7 8">2B3F</strain>
    </source>
</reference>
<evidence type="ECO:0000256" key="3">
    <source>
        <dbReference type="ARBA" id="ARBA00022801"/>
    </source>
</evidence>
<evidence type="ECO:0000256" key="4">
    <source>
        <dbReference type="ARBA" id="ARBA00023204"/>
    </source>
</evidence>
<dbReference type="Gene3D" id="3.10.300.10">
    <property type="entry name" value="Methylpurine-DNA glycosylase (MPG)"/>
    <property type="match status" value="1"/>
</dbReference>
<dbReference type="GO" id="GO:0003905">
    <property type="term" value="F:alkylbase DNA N-glycosylase activity"/>
    <property type="evidence" value="ECO:0007669"/>
    <property type="project" value="InterPro"/>
</dbReference>
<dbReference type="InterPro" id="IPR036995">
    <property type="entry name" value="MPG_sf"/>
</dbReference>
<dbReference type="InterPro" id="IPR011034">
    <property type="entry name" value="Formyl_transferase-like_C_sf"/>
</dbReference>
<sequence length="255" mass="26311">MPSPAHRGLPGGDPEDAVSTPVPRSCDDLAALFHVHPTQAAPALLGCLLTVITADGAVTVRLTELEAYGDRGEDPGAHSYRGRTERNAALFGPPQRTYVYLNYGIHRCLNLVVHEPDAAGGLLVRAAEVVAGHDLAVLRRGRDTGARLLSGPGNLGQGLGITLEMGHLPITLADAPAPGGAPGLAVPRIPRPDDGLAPAVFVLAPPPAGSAPPHVSTGPRVGVSGEGGSARFPWRHWITGDASVSRFRAGRNVPA</sequence>
<name>A0A1R4JDX4_9MICC</name>
<gene>
    <name evidence="7" type="ORF">FM125_08015</name>
</gene>
<dbReference type="GO" id="GO:0003677">
    <property type="term" value="F:DNA binding"/>
    <property type="evidence" value="ECO:0007669"/>
    <property type="project" value="InterPro"/>
</dbReference>
<dbReference type="NCBIfam" id="TIGR00567">
    <property type="entry name" value="3mg"/>
    <property type="match status" value="1"/>
</dbReference>
<evidence type="ECO:0000313" key="7">
    <source>
        <dbReference type="EMBL" id="SJN30310.1"/>
    </source>
</evidence>
<evidence type="ECO:0000256" key="1">
    <source>
        <dbReference type="ARBA" id="ARBA00009232"/>
    </source>
</evidence>
<dbReference type="GO" id="GO:0006284">
    <property type="term" value="P:base-excision repair"/>
    <property type="evidence" value="ECO:0007669"/>
    <property type="project" value="InterPro"/>
</dbReference>
<evidence type="ECO:0000313" key="8">
    <source>
        <dbReference type="Proteomes" id="UP000196230"/>
    </source>
</evidence>
<keyword evidence="7" id="KW-0326">Glycosidase</keyword>
<evidence type="ECO:0000256" key="2">
    <source>
        <dbReference type="ARBA" id="ARBA00022763"/>
    </source>
</evidence>
<keyword evidence="4 5" id="KW-0234">DNA repair</keyword>
<dbReference type="CDD" id="cd00540">
    <property type="entry name" value="AAG"/>
    <property type="match status" value="1"/>
</dbReference>
<feature type="region of interest" description="Disordered" evidence="6">
    <location>
        <begin position="1"/>
        <end position="21"/>
    </location>
</feature>
<proteinExistence type="inferred from homology"/>
<evidence type="ECO:0000256" key="6">
    <source>
        <dbReference type="SAM" id="MobiDB-lite"/>
    </source>
</evidence>
<comment type="similarity">
    <text evidence="1 5">Belongs to the DNA glycosylase MPG family.</text>
</comment>